<feature type="active site" evidence="6">
    <location>
        <position position="114"/>
    </location>
</feature>
<dbReference type="FunFam" id="3.90.730.10:FF:000003">
    <property type="entry name" value="Ribonuclease 3"/>
    <property type="match status" value="1"/>
</dbReference>
<evidence type="ECO:0000256" key="6">
    <source>
        <dbReference type="PIRSR" id="PIRSR633697-1"/>
    </source>
</evidence>
<gene>
    <name evidence="9" type="ORF">KFK09_020134</name>
</gene>
<feature type="chain" id="PRO_5035767539" evidence="8">
    <location>
        <begin position="24"/>
        <end position="226"/>
    </location>
</feature>
<dbReference type="Proteomes" id="UP000829196">
    <property type="component" value="Unassembled WGS sequence"/>
</dbReference>
<proteinExistence type="inferred from homology"/>
<accession>A0A8T3ASZ0</accession>
<protein>
    <submittedName>
        <fullName evidence="9">Uncharacterized protein</fullName>
    </submittedName>
</protein>
<dbReference type="CDD" id="cd01061">
    <property type="entry name" value="RNase_T2_euk"/>
    <property type="match status" value="1"/>
</dbReference>
<dbReference type="GO" id="GO:0003723">
    <property type="term" value="F:RNA binding"/>
    <property type="evidence" value="ECO:0007669"/>
    <property type="project" value="InterPro"/>
</dbReference>
<evidence type="ECO:0000256" key="5">
    <source>
        <dbReference type="ARBA" id="ARBA00023239"/>
    </source>
</evidence>
<dbReference type="GO" id="GO:0006401">
    <property type="term" value="P:RNA catabolic process"/>
    <property type="evidence" value="ECO:0007669"/>
    <property type="project" value="TreeGrafter"/>
</dbReference>
<dbReference type="Gene3D" id="3.90.730.10">
    <property type="entry name" value="Ribonuclease T2-like"/>
    <property type="match status" value="1"/>
</dbReference>
<dbReference type="AlphaFoldDB" id="A0A8T3ASZ0"/>
<keyword evidence="3" id="KW-0378">Hydrolase</keyword>
<dbReference type="OrthoDB" id="435754at2759"/>
<dbReference type="GO" id="GO:0016787">
    <property type="term" value="F:hydrolase activity"/>
    <property type="evidence" value="ECO:0007669"/>
    <property type="project" value="UniProtKB-KW"/>
</dbReference>
<dbReference type="InterPro" id="IPR018188">
    <property type="entry name" value="RNase_T2_His_AS_1"/>
</dbReference>
<evidence type="ECO:0000256" key="4">
    <source>
        <dbReference type="ARBA" id="ARBA00023157"/>
    </source>
</evidence>
<dbReference type="PANTHER" id="PTHR11240:SF72">
    <property type="entry name" value="RIBONUCLEASE 1"/>
    <property type="match status" value="1"/>
</dbReference>
<name>A0A8T3ASZ0_DENNO</name>
<evidence type="ECO:0000256" key="3">
    <source>
        <dbReference type="ARBA" id="ARBA00022801"/>
    </source>
</evidence>
<sequence>MKSFLIFFLFALPSFSSVLQVQGFDFFYFVLQWPGSFCDTGKQSCCYPNSGKPASEFLIHGLWPNNNDGSFPSNCDPNRSFDSSEISDLINNMDAEWPSMACPSSNSYSFWAHEWAKHGTCAESVLNEHDYFKAALNLKEKADGILQMLSSSGIEPNDNSYSLSSIREAIKGGIGYTPVIECNQDESGSSQLYQVYLCADTSAANFITCPYFPTESCSSEIKFPSF</sequence>
<dbReference type="PANTHER" id="PTHR11240">
    <property type="entry name" value="RIBONUCLEASE T2"/>
    <property type="match status" value="1"/>
</dbReference>
<dbReference type="GO" id="GO:0005576">
    <property type="term" value="C:extracellular region"/>
    <property type="evidence" value="ECO:0007669"/>
    <property type="project" value="TreeGrafter"/>
</dbReference>
<feature type="signal peptide" evidence="8">
    <location>
        <begin position="1"/>
        <end position="23"/>
    </location>
</feature>
<keyword evidence="8" id="KW-0732">Signal</keyword>
<dbReference type="Pfam" id="PF00445">
    <property type="entry name" value="Ribonuclease_T2"/>
    <property type="match status" value="1"/>
</dbReference>
<dbReference type="PROSITE" id="PS00530">
    <property type="entry name" value="RNASE_T2_1"/>
    <property type="match status" value="1"/>
</dbReference>
<comment type="caution">
    <text evidence="9">The sequence shown here is derived from an EMBL/GenBank/DDBJ whole genome shotgun (WGS) entry which is preliminary data.</text>
</comment>
<comment type="similarity">
    <text evidence="1 7">Belongs to the RNase T2 family.</text>
</comment>
<dbReference type="InterPro" id="IPR001568">
    <property type="entry name" value="RNase_T2-like"/>
</dbReference>
<keyword evidence="10" id="KW-1185">Reference proteome</keyword>
<evidence type="ECO:0000256" key="8">
    <source>
        <dbReference type="SAM" id="SignalP"/>
    </source>
</evidence>
<dbReference type="InterPro" id="IPR033697">
    <property type="entry name" value="Ribonuclease_T2_eukaryotic"/>
</dbReference>
<dbReference type="EMBL" id="JAGYWB010000014">
    <property type="protein sequence ID" value="KAI0499231.1"/>
    <property type="molecule type" value="Genomic_DNA"/>
</dbReference>
<dbReference type="GO" id="GO:0033897">
    <property type="term" value="F:ribonuclease T2 activity"/>
    <property type="evidence" value="ECO:0007669"/>
    <property type="project" value="InterPro"/>
</dbReference>
<keyword evidence="4" id="KW-1015">Disulfide bond</keyword>
<dbReference type="InterPro" id="IPR036430">
    <property type="entry name" value="RNase_T2-like_sf"/>
</dbReference>
<evidence type="ECO:0000256" key="7">
    <source>
        <dbReference type="RuleBase" id="RU004328"/>
    </source>
</evidence>
<evidence type="ECO:0000256" key="2">
    <source>
        <dbReference type="ARBA" id="ARBA00022722"/>
    </source>
</evidence>
<dbReference type="InterPro" id="IPR033130">
    <property type="entry name" value="RNase_T2_His_AS_2"/>
</dbReference>
<feature type="active site" evidence="6">
    <location>
        <position position="60"/>
    </location>
</feature>
<evidence type="ECO:0000256" key="1">
    <source>
        <dbReference type="ARBA" id="ARBA00007469"/>
    </source>
</evidence>
<organism evidence="9 10">
    <name type="scientific">Dendrobium nobile</name>
    <name type="common">Orchid</name>
    <dbReference type="NCBI Taxonomy" id="94219"/>
    <lineage>
        <taxon>Eukaryota</taxon>
        <taxon>Viridiplantae</taxon>
        <taxon>Streptophyta</taxon>
        <taxon>Embryophyta</taxon>
        <taxon>Tracheophyta</taxon>
        <taxon>Spermatophyta</taxon>
        <taxon>Magnoliopsida</taxon>
        <taxon>Liliopsida</taxon>
        <taxon>Asparagales</taxon>
        <taxon>Orchidaceae</taxon>
        <taxon>Epidendroideae</taxon>
        <taxon>Malaxideae</taxon>
        <taxon>Dendrobiinae</taxon>
        <taxon>Dendrobium</taxon>
    </lineage>
</organism>
<dbReference type="SUPFAM" id="SSF55895">
    <property type="entry name" value="Ribonuclease Rh-like"/>
    <property type="match status" value="1"/>
</dbReference>
<reference evidence="9" key="1">
    <citation type="journal article" date="2022" name="Front. Genet.">
        <title>Chromosome-Scale Assembly of the Dendrobium nobile Genome Provides Insights Into the Molecular Mechanism of the Biosynthesis of the Medicinal Active Ingredient of Dendrobium.</title>
        <authorList>
            <person name="Xu Q."/>
            <person name="Niu S.-C."/>
            <person name="Li K.-L."/>
            <person name="Zheng P.-J."/>
            <person name="Zhang X.-J."/>
            <person name="Jia Y."/>
            <person name="Liu Y."/>
            <person name="Niu Y.-X."/>
            <person name="Yu L.-H."/>
            <person name="Chen D.-F."/>
            <person name="Zhang G.-Q."/>
        </authorList>
    </citation>
    <scope>NUCLEOTIDE SEQUENCE</scope>
    <source>
        <tissue evidence="9">Leaf</tissue>
    </source>
</reference>
<feature type="active site" evidence="6">
    <location>
        <position position="118"/>
    </location>
</feature>
<keyword evidence="5" id="KW-0456">Lyase</keyword>
<dbReference type="SMR" id="A0A8T3ASZ0"/>
<keyword evidence="2" id="KW-0540">Nuclease</keyword>
<dbReference type="PROSITE" id="PS00531">
    <property type="entry name" value="RNASE_T2_2"/>
    <property type="match status" value="1"/>
</dbReference>
<evidence type="ECO:0000313" key="10">
    <source>
        <dbReference type="Proteomes" id="UP000829196"/>
    </source>
</evidence>
<evidence type="ECO:0000313" key="9">
    <source>
        <dbReference type="EMBL" id="KAI0499231.1"/>
    </source>
</evidence>